<evidence type="ECO:0000313" key="1">
    <source>
        <dbReference type="EMBL" id="CAA9285771.1"/>
    </source>
</evidence>
<dbReference type="AlphaFoldDB" id="A0A6J4JS48"/>
<proteinExistence type="predicted"/>
<dbReference type="EMBL" id="CADCTR010001200">
    <property type="protein sequence ID" value="CAA9285771.1"/>
    <property type="molecule type" value="Genomic_DNA"/>
</dbReference>
<sequence length="241" mass="26526">MGEGSRAEAARELGAFAPGRAGILVVTLTAPGVDRLPFAPERCRQRGAHKCGGRKGCRVARDHADHWNATLSSRFRKANDQARKRTSRLFRQQTPLLCRVFELQERGVFHVHLALAFASPRQRAEARAYVGALRETSLGQDFGLSLNVSPPRTGQEVADYLSKGLNKTVAHPLVPSQPVFVSTVLSQATGCTIRSILRRRLVAFVNSATLRFLVRVRALELGFVPLVRLIEASTTYRGAFP</sequence>
<accession>A0A6J4JS48</accession>
<gene>
    <name evidence="1" type="ORF">AVDCRST_MAG93-3516</name>
</gene>
<reference evidence="1" key="1">
    <citation type="submission" date="2020-02" db="EMBL/GenBank/DDBJ databases">
        <authorList>
            <person name="Meier V. D."/>
        </authorList>
    </citation>
    <scope>NUCLEOTIDE SEQUENCE</scope>
    <source>
        <strain evidence="1">AVDCRST_MAG93</strain>
    </source>
</reference>
<protein>
    <submittedName>
        <fullName evidence="1">Uncharacterized protein</fullName>
    </submittedName>
</protein>
<name>A0A6J4JS48_9CHLR</name>
<organism evidence="1">
    <name type="scientific">uncultured Chloroflexia bacterium</name>
    <dbReference type="NCBI Taxonomy" id="1672391"/>
    <lineage>
        <taxon>Bacteria</taxon>
        <taxon>Bacillati</taxon>
        <taxon>Chloroflexota</taxon>
        <taxon>Chloroflexia</taxon>
        <taxon>environmental samples</taxon>
    </lineage>
</organism>